<keyword evidence="1" id="KW-0051">Antiviral defense</keyword>
<feature type="region of interest" description="Disordered" evidence="2">
    <location>
        <begin position="168"/>
        <end position="253"/>
    </location>
</feature>
<dbReference type="Gene3D" id="3.30.70.2660">
    <property type="match status" value="1"/>
</dbReference>
<evidence type="ECO:0000313" key="3">
    <source>
        <dbReference type="EMBL" id="TBO55273.1"/>
    </source>
</evidence>
<name>A0A4Q9HKN2_STRKA</name>
<dbReference type="GO" id="GO:0051607">
    <property type="term" value="P:defense response to virus"/>
    <property type="evidence" value="ECO:0007669"/>
    <property type="project" value="UniProtKB-KW"/>
</dbReference>
<dbReference type="Pfam" id="PF09704">
    <property type="entry name" value="Cas_Cas5d"/>
    <property type="match status" value="1"/>
</dbReference>
<keyword evidence="4" id="KW-1185">Reference proteome</keyword>
<dbReference type="InterPro" id="IPR010147">
    <property type="entry name" value="CRISPR-assoc_prot_CasD"/>
</dbReference>
<evidence type="ECO:0000313" key="4">
    <source>
        <dbReference type="Proteomes" id="UP000292452"/>
    </source>
</evidence>
<dbReference type="NCBIfam" id="TIGR01868">
    <property type="entry name" value="casD_Cas5e"/>
    <property type="match status" value="1"/>
</dbReference>
<dbReference type="InterPro" id="IPR021124">
    <property type="entry name" value="CRISPR-assoc_prot_Cas5"/>
</dbReference>
<gene>
    <name evidence="3" type="primary">cas5e</name>
    <name evidence="3" type="ORF">EYS09_34125</name>
</gene>
<dbReference type="Proteomes" id="UP000292452">
    <property type="component" value="Unassembled WGS sequence"/>
</dbReference>
<dbReference type="CDD" id="cd09756">
    <property type="entry name" value="Cas5_I-E"/>
    <property type="match status" value="1"/>
</dbReference>
<dbReference type="RefSeq" id="WP_131126127.1">
    <property type="nucleotide sequence ID" value="NZ_SIXH01000549.1"/>
</dbReference>
<reference evidence="3 4" key="1">
    <citation type="submission" date="2019-02" db="EMBL/GenBank/DDBJ databases">
        <title>Draft Genome Sequence of Streptomyces sp. AM-2504, identified by 16S rRNA comparative analysis as a Streptomyces Kasugaensis strain.</title>
        <authorList>
            <person name="Napolioni V."/>
            <person name="Giuliodori A.M."/>
            <person name="Spurio R."/>
            <person name="Fabbretti A."/>
        </authorList>
    </citation>
    <scope>NUCLEOTIDE SEQUENCE [LARGE SCALE GENOMIC DNA]</scope>
    <source>
        <strain evidence="3 4">AM-2504</strain>
    </source>
</reference>
<organism evidence="3 4">
    <name type="scientific">Streptomyces kasugaensis</name>
    <dbReference type="NCBI Taxonomy" id="1946"/>
    <lineage>
        <taxon>Bacteria</taxon>
        <taxon>Bacillati</taxon>
        <taxon>Actinomycetota</taxon>
        <taxon>Actinomycetes</taxon>
        <taxon>Kitasatosporales</taxon>
        <taxon>Streptomycetaceae</taxon>
        <taxon>Streptomyces</taxon>
    </lineage>
</organism>
<sequence length="253" mass="27394">MSVLLLRLAGPLQAWGSAARFTRRTTENAPTKSGVLGLLAAAQGRARDADLSDLAALEFGVRIDQPGVRLRDFQTAHHADSGKAMPLSERFYLADAVFVAGVAGDPSLLHTLYEALLEPVFLPYLGRRSCPPAQPVTISEPLNTTLEAALREAAWEASARHRKRYANSWRNGHGSHQGPPQLELLLDCPADETPDTTLRDLPLSFDPRHRQYGLRGIRGTQTTPPPSSPPAPSSPPPFHDPTTVLLPAAPRTT</sequence>
<feature type="compositionally biased region" description="Pro residues" evidence="2">
    <location>
        <begin position="223"/>
        <end position="239"/>
    </location>
</feature>
<accession>A0A4Q9HKN2</accession>
<proteinExistence type="predicted"/>
<dbReference type="GO" id="GO:0043571">
    <property type="term" value="P:maintenance of CRISPR repeat elements"/>
    <property type="evidence" value="ECO:0007669"/>
    <property type="project" value="InterPro"/>
</dbReference>
<evidence type="ECO:0000256" key="1">
    <source>
        <dbReference type="ARBA" id="ARBA00023118"/>
    </source>
</evidence>
<comment type="caution">
    <text evidence="3">The sequence shown here is derived from an EMBL/GenBank/DDBJ whole genome shotgun (WGS) entry which is preliminary data.</text>
</comment>
<dbReference type="EMBL" id="SIXH01000549">
    <property type="protein sequence ID" value="TBO55273.1"/>
    <property type="molecule type" value="Genomic_DNA"/>
</dbReference>
<evidence type="ECO:0000256" key="2">
    <source>
        <dbReference type="SAM" id="MobiDB-lite"/>
    </source>
</evidence>
<dbReference type="GO" id="GO:0003723">
    <property type="term" value="F:RNA binding"/>
    <property type="evidence" value="ECO:0007669"/>
    <property type="project" value="InterPro"/>
</dbReference>
<dbReference type="NCBIfam" id="TIGR02593">
    <property type="entry name" value="CRISPR_cas5"/>
    <property type="match status" value="1"/>
</dbReference>
<dbReference type="InterPro" id="IPR013422">
    <property type="entry name" value="CRISPR-assoc_prot_Cas5_N"/>
</dbReference>
<dbReference type="AlphaFoldDB" id="A0A4Q9HKN2"/>
<protein>
    <submittedName>
        <fullName evidence="3">Type I-E CRISPR-associated protein Cas5/CasD</fullName>
    </submittedName>
</protein>